<dbReference type="EMBL" id="CAESAN010000016">
    <property type="protein sequence ID" value="CAB4337764.1"/>
    <property type="molecule type" value="Genomic_DNA"/>
</dbReference>
<evidence type="ECO:0000313" key="2">
    <source>
        <dbReference type="EMBL" id="CAB4337764.1"/>
    </source>
</evidence>
<feature type="transmembrane region" description="Helical" evidence="1">
    <location>
        <begin position="20"/>
        <end position="39"/>
    </location>
</feature>
<accession>A0A6J5Z5K1</accession>
<organism evidence="2">
    <name type="scientific">freshwater metagenome</name>
    <dbReference type="NCBI Taxonomy" id="449393"/>
    <lineage>
        <taxon>unclassified sequences</taxon>
        <taxon>metagenomes</taxon>
        <taxon>ecological metagenomes</taxon>
    </lineage>
</organism>
<proteinExistence type="predicted"/>
<keyword evidence="1" id="KW-0812">Transmembrane</keyword>
<keyword evidence="1" id="KW-0472">Membrane</keyword>
<keyword evidence="1" id="KW-1133">Transmembrane helix</keyword>
<protein>
    <submittedName>
        <fullName evidence="2">Unannotated protein</fullName>
    </submittedName>
</protein>
<sequence length="73" mass="7264">MTQATLILAAEAAKSETPFFIIGVAFAAWAVIIGGIGTVSESFPPSRGAAIAMGVVSVLLAAACMVTVLLVIG</sequence>
<feature type="transmembrane region" description="Helical" evidence="1">
    <location>
        <begin position="51"/>
        <end position="72"/>
    </location>
</feature>
<reference evidence="2" key="1">
    <citation type="submission" date="2020-05" db="EMBL/GenBank/DDBJ databases">
        <authorList>
            <person name="Chiriac C."/>
            <person name="Salcher M."/>
            <person name="Ghai R."/>
            <person name="Kavagutti S V."/>
        </authorList>
    </citation>
    <scope>NUCLEOTIDE SEQUENCE</scope>
</reference>
<name>A0A6J5Z5K1_9ZZZZ</name>
<dbReference type="AlphaFoldDB" id="A0A6J5Z5K1"/>
<gene>
    <name evidence="2" type="ORF">UFOPK3547_00315</name>
</gene>
<evidence type="ECO:0000256" key="1">
    <source>
        <dbReference type="SAM" id="Phobius"/>
    </source>
</evidence>